<dbReference type="EMBL" id="JAUQTA010000001">
    <property type="protein sequence ID" value="MDO7867631.1"/>
    <property type="molecule type" value="Genomic_DNA"/>
</dbReference>
<gene>
    <name evidence="1" type="ORF">Q5722_04525</name>
</gene>
<sequence length="81" mass="8566">MVTEIDELPVRPDEGAVDGLRHVFGSFEGVEVALLHCRPGAAPLCSADRAWVGALVAASPVWPVHVANDVGLRVVAPDDLR</sequence>
<dbReference type="Proteomes" id="UP001233314">
    <property type="component" value="Unassembled WGS sequence"/>
</dbReference>
<proteinExistence type="predicted"/>
<comment type="caution">
    <text evidence="1">The sequence shown here is derived from an EMBL/GenBank/DDBJ whole genome shotgun (WGS) entry which is preliminary data.</text>
</comment>
<keyword evidence="2" id="KW-1185">Reference proteome</keyword>
<organism evidence="1 2">
    <name type="scientific">Nocardioides jiangxiensis</name>
    <dbReference type="NCBI Taxonomy" id="3064524"/>
    <lineage>
        <taxon>Bacteria</taxon>
        <taxon>Bacillati</taxon>
        <taxon>Actinomycetota</taxon>
        <taxon>Actinomycetes</taxon>
        <taxon>Propionibacteriales</taxon>
        <taxon>Nocardioidaceae</taxon>
        <taxon>Nocardioides</taxon>
    </lineage>
</organism>
<accession>A0ABT9B2W7</accession>
<evidence type="ECO:0000313" key="2">
    <source>
        <dbReference type="Proteomes" id="UP001233314"/>
    </source>
</evidence>
<protein>
    <submittedName>
        <fullName evidence="1">Uncharacterized protein</fullName>
    </submittedName>
</protein>
<evidence type="ECO:0000313" key="1">
    <source>
        <dbReference type="EMBL" id="MDO7867631.1"/>
    </source>
</evidence>
<name>A0ABT9B2W7_9ACTN</name>
<dbReference type="RefSeq" id="WP_305027020.1">
    <property type="nucleotide sequence ID" value="NZ_JAUQTA010000001.1"/>
</dbReference>
<reference evidence="1 2" key="1">
    <citation type="submission" date="2023-07" db="EMBL/GenBank/DDBJ databases">
        <title>Nocardioides sp. nov WY-20 isolated from soil.</title>
        <authorList>
            <person name="Liu B."/>
            <person name="Wan Y."/>
        </authorList>
    </citation>
    <scope>NUCLEOTIDE SEQUENCE [LARGE SCALE GENOMIC DNA]</scope>
    <source>
        <strain evidence="1 2">WY-20</strain>
    </source>
</reference>